<dbReference type="PANTHER" id="PTHR11346:SF116">
    <property type="entry name" value="GALECTIN"/>
    <property type="match status" value="1"/>
</dbReference>
<accession>A0A1I8AZR4</accession>
<evidence type="ECO:0000313" key="6">
    <source>
        <dbReference type="WBParaSite" id="MhA1_Contig1101.frz3.gene7"/>
    </source>
</evidence>
<dbReference type="InterPro" id="IPR044156">
    <property type="entry name" value="Galectin-like"/>
</dbReference>
<reference evidence="6" key="1">
    <citation type="submission" date="2016-11" db="UniProtKB">
        <authorList>
            <consortium name="WormBaseParasite"/>
        </authorList>
    </citation>
    <scope>IDENTIFICATION</scope>
</reference>
<dbReference type="WBParaSite" id="MhA1_Contig1101.frz3.gene7">
    <property type="protein sequence ID" value="MhA1_Contig1101.frz3.gene7"/>
    <property type="gene ID" value="MhA1_Contig1101.frz3.gene7"/>
</dbReference>
<dbReference type="SMART" id="SM00276">
    <property type="entry name" value="GLECT"/>
    <property type="match status" value="2"/>
</dbReference>
<sequence length="295" mass="33887">MASFGIFKINLKTNAHPHENHITVPYSSRLLSELQPGQTLLVQGHILPEANRFEINLLSECTEVNPHFGSVPLHVNVRFDEGKVVLNSFNAGEWEKEERHSNPFKKGEPFDIRIRVHEERFELLANQHHLADFKHRHAFRKIDHMKITGDITLSGVHWGGRYFEIPFQSTFHGHSLKNGQRVFIYSIPKGDFSVNLVGANGDMLFHLNPRFSEKHIIRGSQKNGTWGEEEREGKFPMKKGEAVDIAIHNEPFSIQVFINGSHYCSFAHRVDDPNNEYKFLRVEGDIELTGVEVSY</sequence>
<dbReference type="Gene3D" id="2.60.120.200">
    <property type="match status" value="2"/>
</dbReference>
<dbReference type="FunFam" id="2.60.120.200:FF:000124">
    <property type="entry name" value="Galectin-4"/>
    <property type="match status" value="1"/>
</dbReference>
<evidence type="ECO:0000313" key="5">
    <source>
        <dbReference type="Proteomes" id="UP000095281"/>
    </source>
</evidence>
<keyword evidence="2" id="KW-0677">Repeat</keyword>
<protein>
    <recommendedName>
        <fullName evidence="3">Galectin</fullName>
    </recommendedName>
</protein>
<dbReference type="SMART" id="SM00908">
    <property type="entry name" value="Gal-bind_lectin"/>
    <property type="match status" value="2"/>
</dbReference>
<name>A0A1I8AZR4_MELHA</name>
<evidence type="ECO:0000256" key="3">
    <source>
        <dbReference type="RuleBase" id="RU102079"/>
    </source>
</evidence>
<feature type="domain" description="Galectin" evidence="4">
    <location>
        <begin position="168"/>
        <end position="294"/>
    </location>
</feature>
<proteinExistence type="predicted"/>
<dbReference type="GO" id="GO:0016936">
    <property type="term" value="F:galactoside binding"/>
    <property type="evidence" value="ECO:0007669"/>
    <property type="project" value="TreeGrafter"/>
</dbReference>
<dbReference type="PROSITE" id="PS51304">
    <property type="entry name" value="GALECTIN"/>
    <property type="match status" value="2"/>
</dbReference>
<dbReference type="OMA" id="GVHWGGR"/>
<dbReference type="CDD" id="cd00070">
    <property type="entry name" value="GLECT"/>
    <property type="match status" value="2"/>
</dbReference>
<dbReference type="PANTHER" id="PTHR11346">
    <property type="entry name" value="GALECTIN"/>
    <property type="match status" value="1"/>
</dbReference>
<keyword evidence="1 3" id="KW-0430">Lectin</keyword>
<feature type="domain" description="Galectin" evidence="4">
    <location>
        <begin position="26"/>
        <end position="159"/>
    </location>
</feature>
<dbReference type="AlphaFoldDB" id="A0A1I8AZR4"/>
<dbReference type="FunFam" id="2.60.120.200:FF:000276">
    <property type="entry name" value="Galectin"/>
    <property type="match status" value="1"/>
</dbReference>
<keyword evidence="5" id="KW-1185">Reference proteome</keyword>
<dbReference type="Proteomes" id="UP000095281">
    <property type="component" value="Unplaced"/>
</dbReference>
<dbReference type="GO" id="GO:0030246">
    <property type="term" value="F:carbohydrate binding"/>
    <property type="evidence" value="ECO:0007669"/>
    <property type="project" value="UniProtKB-UniRule"/>
</dbReference>
<organism evidence="5 6">
    <name type="scientific">Meloidogyne hapla</name>
    <name type="common">Root-knot nematode worm</name>
    <dbReference type="NCBI Taxonomy" id="6305"/>
    <lineage>
        <taxon>Eukaryota</taxon>
        <taxon>Metazoa</taxon>
        <taxon>Ecdysozoa</taxon>
        <taxon>Nematoda</taxon>
        <taxon>Chromadorea</taxon>
        <taxon>Rhabditida</taxon>
        <taxon>Tylenchina</taxon>
        <taxon>Tylenchomorpha</taxon>
        <taxon>Tylenchoidea</taxon>
        <taxon>Meloidogynidae</taxon>
        <taxon>Meloidogyninae</taxon>
        <taxon>Meloidogyne</taxon>
    </lineage>
</organism>
<evidence type="ECO:0000259" key="4">
    <source>
        <dbReference type="PROSITE" id="PS51304"/>
    </source>
</evidence>
<dbReference type="Pfam" id="PF00337">
    <property type="entry name" value="Gal-bind_lectin"/>
    <property type="match status" value="2"/>
</dbReference>
<dbReference type="InterPro" id="IPR013320">
    <property type="entry name" value="ConA-like_dom_sf"/>
</dbReference>
<dbReference type="SUPFAM" id="SSF49899">
    <property type="entry name" value="Concanavalin A-like lectins/glucanases"/>
    <property type="match status" value="2"/>
</dbReference>
<evidence type="ECO:0000256" key="1">
    <source>
        <dbReference type="ARBA" id="ARBA00022734"/>
    </source>
</evidence>
<evidence type="ECO:0000256" key="2">
    <source>
        <dbReference type="ARBA" id="ARBA00022737"/>
    </source>
</evidence>
<dbReference type="InterPro" id="IPR001079">
    <property type="entry name" value="Galectin_CRD"/>
</dbReference>